<dbReference type="Pfam" id="PF00534">
    <property type="entry name" value="Glycos_transf_1"/>
    <property type="match status" value="1"/>
</dbReference>
<keyword evidence="3" id="KW-0328">Glycosyltransferase</keyword>
<reference evidence="3 4" key="1">
    <citation type="journal article" date="2015" name="Genome Announc.">
        <title>Complete Genome Sequence of the Novel Leech Symbiont Mucinivorans hirudinis M3T.</title>
        <authorList>
            <person name="Nelson M.C."/>
            <person name="Bomar L."/>
            <person name="Graf J."/>
        </authorList>
    </citation>
    <scope>NUCLEOTIDE SEQUENCE [LARGE SCALE GENOMIC DNA]</scope>
    <source>
        <strain evidence="4">M3</strain>
    </source>
</reference>
<dbReference type="Gene3D" id="3.40.50.2000">
    <property type="entry name" value="Glycogen Phosphorylase B"/>
    <property type="match status" value="2"/>
</dbReference>
<dbReference type="EC" id="2.4.1.52" evidence="3"/>
<dbReference type="AlphaFoldDB" id="A0A060R9H4"/>
<sequence>MAAAGCEVIFVVPKAYGDEDERYIRIKNASDVEAPYGSLTEENEFTKHLQFIQINSNLVPYLSPEEYEERYDEYKSEKVQTTKDIWKQRYSFSGKYGANLYEEVARYAVVAAEVAKELEGQFDIIHAHDWLTYFAGIAAKRVSGKPLVVHMHATEFDRTGENVNTIVYNIERTGMHGADKVCAVSNMTRQTVIDKYGVPADKVVTVHNGVLFKTESNAEVERNIDDKIVTFLGRITYQKGPDYFVEAAAKVLKKLPNVRFVMAGSGDMLNHVIRRVAKLGIADRFHFTGFLRGNDVQKMFALSDIYIMPSVSEPFGISPLEAMRANVPVIISKQSGVAEILETAVKVDYWDVDAMADAIYSLIKYPVLSDIYKDKGMDEVNTLTWDPAAKKLVEIYSELLK</sequence>
<organism evidence="3 4">
    <name type="scientific">Mucinivorans hirudinis</name>
    <dbReference type="NCBI Taxonomy" id="1433126"/>
    <lineage>
        <taxon>Bacteria</taxon>
        <taxon>Pseudomonadati</taxon>
        <taxon>Bacteroidota</taxon>
        <taxon>Bacteroidia</taxon>
        <taxon>Bacteroidales</taxon>
        <taxon>Rikenellaceae</taxon>
        <taxon>Mucinivorans</taxon>
    </lineage>
</organism>
<gene>
    <name evidence="3" type="ORF">BN938_2199</name>
</gene>
<dbReference type="HOGENOM" id="CLU_009583_2_3_10"/>
<dbReference type="EMBL" id="HG934468">
    <property type="protein sequence ID" value="CDN32271.1"/>
    <property type="molecule type" value="Genomic_DNA"/>
</dbReference>
<dbReference type="CDD" id="cd03801">
    <property type="entry name" value="GT4_PimA-like"/>
    <property type="match status" value="1"/>
</dbReference>
<dbReference type="GO" id="GO:0047265">
    <property type="term" value="F:poly(glycerol-phosphate) alpha-glucosyltransferase activity"/>
    <property type="evidence" value="ECO:0007669"/>
    <property type="project" value="UniProtKB-EC"/>
</dbReference>
<feature type="domain" description="Glycosyl transferase family 1" evidence="1">
    <location>
        <begin position="214"/>
        <end position="366"/>
    </location>
</feature>
<dbReference type="InterPro" id="IPR001296">
    <property type="entry name" value="Glyco_trans_1"/>
</dbReference>
<feature type="domain" description="Glycosyltransferase subfamily 4-like N-terminal" evidence="2">
    <location>
        <begin position="109"/>
        <end position="210"/>
    </location>
</feature>
<dbReference type="InterPro" id="IPR028098">
    <property type="entry name" value="Glyco_trans_4-like_N"/>
</dbReference>
<dbReference type="SUPFAM" id="SSF53756">
    <property type="entry name" value="UDP-Glycosyltransferase/glycogen phosphorylase"/>
    <property type="match status" value="1"/>
</dbReference>
<evidence type="ECO:0000259" key="2">
    <source>
        <dbReference type="Pfam" id="PF13439"/>
    </source>
</evidence>
<dbReference type="InterPro" id="IPR050194">
    <property type="entry name" value="Glycosyltransferase_grp1"/>
</dbReference>
<keyword evidence="3" id="KW-0808">Transferase</keyword>
<dbReference type="KEGG" id="rbc:BN938_2199"/>
<evidence type="ECO:0000313" key="3">
    <source>
        <dbReference type="EMBL" id="CDN32271.1"/>
    </source>
</evidence>
<dbReference type="eggNOG" id="COG0297">
    <property type="taxonomic scope" value="Bacteria"/>
</dbReference>
<dbReference type="STRING" id="1433126.BN938_2199"/>
<dbReference type="PATRIC" id="fig|1433126.3.peg.2171"/>
<dbReference type="PANTHER" id="PTHR45947">
    <property type="entry name" value="SULFOQUINOVOSYL TRANSFERASE SQD2"/>
    <property type="match status" value="1"/>
</dbReference>
<dbReference type="Pfam" id="PF13439">
    <property type="entry name" value="Glyco_transf_4"/>
    <property type="match status" value="1"/>
</dbReference>
<dbReference type="PANTHER" id="PTHR45947:SF3">
    <property type="entry name" value="SULFOQUINOVOSYL TRANSFERASE SQD2"/>
    <property type="match status" value="1"/>
</dbReference>
<proteinExistence type="predicted"/>
<evidence type="ECO:0000313" key="4">
    <source>
        <dbReference type="Proteomes" id="UP000027616"/>
    </source>
</evidence>
<dbReference type="Proteomes" id="UP000027616">
    <property type="component" value="Chromosome I"/>
</dbReference>
<keyword evidence="4" id="KW-1185">Reference proteome</keyword>
<evidence type="ECO:0000259" key="1">
    <source>
        <dbReference type="Pfam" id="PF00534"/>
    </source>
</evidence>
<protein>
    <submittedName>
        <fullName evidence="3">Poly(Glycerol-phosphate) alpha-glucosyltransferase</fullName>
        <ecNumber evidence="3">2.4.1.52</ecNumber>
    </submittedName>
</protein>
<name>A0A060R9H4_9BACT</name>
<accession>A0A060R9H4</accession>